<feature type="domain" description="DNA-directed DNA polymerase family B exonuclease" evidence="25">
    <location>
        <begin position="238"/>
        <end position="473"/>
    </location>
</feature>
<dbReference type="InterPro" id="IPR006134">
    <property type="entry name" value="DNA-dir_DNA_pol_B_multi_dom"/>
</dbReference>
<evidence type="ECO:0000256" key="12">
    <source>
        <dbReference type="ARBA" id="ARBA00022801"/>
    </source>
</evidence>
<evidence type="ECO:0000256" key="9">
    <source>
        <dbReference type="ARBA" id="ARBA00022722"/>
    </source>
</evidence>
<dbReference type="SMART" id="SM00486">
    <property type="entry name" value="POLBc"/>
    <property type="match status" value="1"/>
</dbReference>
<evidence type="ECO:0000259" key="25">
    <source>
        <dbReference type="Pfam" id="PF03104"/>
    </source>
</evidence>
<dbReference type="GO" id="GO:0003677">
    <property type="term" value="F:DNA binding"/>
    <property type="evidence" value="ECO:0007669"/>
    <property type="project" value="UniProtKB-KW"/>
</dbReference>
<dbReference type="FunFam" id="1.10.132.60:FF:000001">
    <property type="entry name" value="DNA polymerase"/>
    <property type="match status" value="1"/>
</dbReference>
<dbReference type="RefSeq" id="XP_016638853.1">
    <property type="nucleotide sequence ID" value="XM_016784020.1"/>
</dbReference>
<dbReference type="PANTHER" id="PTHR10322">
    <property type="entry name" value="DNA POLYMERASE CATALYTIC SUBUNIT"/>
    <property type="match status" value="1"/>
</dbReference>
<evidence type="ECO:0000313" key="27">
    <source>
        <dbReference type="EMBL" id="KEZ39054.1"/>
    </source>
</evidence>
<dbReference type="SUPFAM" id="SSF53098">
    <property type="entry name" value="Ribonuclease H-like"/>
    <property type="match status" value="1"/>
</dbReference>
<evidence type="ECO:0000256" key="1">
    <source>
        <dbReference type="ARBA" id="ARBA00001966"/>
    </source>
</evidence>
<evidence type="ECO:0000256" key="14">
    <source>
        <dbReference type="ARBA" id="ARBA00022839"/>
    </source>
</evidence>
<keyword evidence="14" id="KW-0269">Exonuclease</keyword>
<evidence type="ECO:0000256" key="7">
    <source>
        <dbReference type="ARBA" id="ARBA00022695"/>
    </source>
</evidence>
<keyword evidence="16 22" id="KW-0408">Iron</keyword>
<evidence type="ECO:0000256" key="3">
    <source>
        <dbReference type="ARBA" id="ARBA00004173"/>
    </source>
</evidence>
<dbReference type="PRINTS" id="PR00106">
    <property type="entry name" value="DNAPOLB"/>
</dbReference>
<dbReference type="InterPro" id="IPR012337">
    <property type="entry name" value="RNaseH-like_sf"/>
</dbReference>
<keyword evidence="20 22" id="KW-0539">Nucleus</keyword>
<name>A0A084FVE2_PSEDA</name>
<keyword evidence="6 22" id="KW-0808">Transferase</keyword>
<dbReference type="AlphaFoldDB" id="A0A084FVE2"/>
<evidence type="ECO:0000256" key="23">
    <source>
        <dbReference type="SAM" id="MobiDB-lite"/>
    </source>
</evidence>
<sequence length="1105" mass="124260">MASTLPQKRVLADTTNSKQNLPSSTASAKKRRVEFAPSSQPRHPGSSQNDPRTKLSASQVKSVFESDVLEKLSQDVSELKNNNAEKDQVWDRPPVGDFVPSRDNLCFQAIEAEEGFIHGGRTAVKLFGVTEKGNSVLLHVTDFKHYLYVPAPVSFQPSDCAAFATYLDSQVDSDQPAIHSVTIVMRMDIYEYQGNIESPYLKVTVSDPRFISKVRVAIESGQANWKKMFPVDKNGKVTTYDNIQYVLRFMIDCHVQGMSWVEAPAGSYSILPHGSKQSNCQIEAEISYKNLIAHKPEGQWSKIAPLRIMSFDIECAGRKGIFPEPEHDPVIQIAAIVNRYGESKPFVRNVFCLGDTSSIVATHILEFKSEAEMLKQWQKFLVTVDPDIITGYNIANFDFPYLLGRASHLKVNGFQYWTRLPTVITKIKDTKFSSKQMGNRDSKAVNTNGRLQLDLLQLIQRDHHLRSYTLNSVSAHFLGEQKEDVHHSMITELFNGTPESRRRLALYCLKDAYLPLRLMQKLSCLENYTEMARVTGVPFNFLLSRGQQVKFISQLFRKALEQKLVVPNMPSQGSDEQYEGATVIEPKRGYYKVPIATLDFASLYPSIMQAHNLCYTSLLTPDKVKQFNLKKDEDYIVTPNGDMFVTAKVRKGVLAQILEELLAARKQAKRELAVESDPFKKAVLNGRQLALKISANSVYGLTGATTGKLPCLAIARSTTSFGRQMIERTKNEVESTFCIANGYAHDAQVIYGDTDSVMVKFGTQDLAETMKLGEEAAKTVTGKFIKPIKLEFEKVYYPYLLINKKRYAGLYWTKPEKYDKMDTKGIETVRRDNCTLVQTVIETVLKMILIDRDVDGAQEYVKDTIADLLQNKVDMSKLVITKALTKDDYAAKQAHSELAKRMKERDPGSAPGLGDRVAYVMIKGATGAKNFEKSEDPIYVLEHNVPIDTKYYLDNQLSKPLGRIFEPILGENKARSLLTGDHTRIISVAAPTIGGLMKFAKKVETCMGCKKPLTGKDEKGGAVCAQCAPRVGELYMKTMDKVSDLEVRFGRLWTQCQRCQGSMHCEVICSSKDCPIFYMRMKAKKDLEDAGKDLKRFDCDKAAIW</sequence>
<dbReference type="GO" id="GO:0008296">
    <property type="term" value="F:3'-5'-DNA exonuclease activity"/>
    <property type="evidence" value="ECO:0007669"/>
    <property type="project" value="TreeGrafter"/>
</dbReference>
<dbReference type="NCBIfam" id="TIGR00592">
    <property type="entry name" value="pol2"/>
    <property type="match status" value="1"/>
</dbReference>
<evidence type="ECO:0000313" key="28">
    <source>
        <dbReference type="Proteomes" id="UP000028545"/>
    </source>
</evidence>
<dbReference type="InterPro" id="IPR023211">
    <property type="entry name" value="DNA_pol_palm_dom_sf"/>
</dbReference>
<dbReference type="GO" id="GO:0045004">
    <property type="term" value="P:DNA replication proofreading"/>
    <property type="evidence" value="ECO:0007669"/>
    <property type="project" value="TreeGrafter"/>
</dbReference>
<dbReference type="GO" id="GO:0000166">
    <property type="term" value="F:nucleotide binding"/>
    <property type="evidence" value="ECO:0007669"/>
    <property type="project" value="InterPro"/>
</dbReference>
<dbReference type="GO" id="GO:0006287">
    <property type="term" value="P:base-excision repair, gap-filling"/>
    <property type="evidence" value="ECO:0007669"/>
    <property type="project" value="TreeGrafter"/>
</dbReference>
<evidence type="ECO:0000256" key="10">
    <source>
        <dbReference type="ARBA" id="ARBA00022723"/>
    </source>
</evidence>
<dbReference type="Pfam" id="PF00136">
    <property type="entry name" value="DNA_pol_B"/>
    <property type="match status" value="1"/>
</dbReference>
<dbReference type="FunFam" id="3.30.420.10:FF:000004">
    <property type="entry name" value="DNA polymerase"/>
    <property type="match status" value="1"/>
</dbReference>
<dbReference type="GO" id="GO:0051539">
    <property type="term" value="F:4 iron, 4 sulfur cluster binding"/>
    <property type="evidence" value="ECO:0007669"/>
    <property type="project" value="UniProtKB-KW"/>
</dbReference>
<dbReference type="OMA" id="CNNCRPR"/>
<dbReference type="InterPro" id="IPR036397">
    <property type="entry name" value="RNaseH_sf"/>
</dbReference>
<dbReference type="Gene3D" id="3.90.1600.10">
    <property type="entry name" value="Palm domain of DNA polymerase"/>
    <property type="match status" value="1"/>
</dbReference>
<evidence type="ECO:0000256" key="15">
    <source>
        <dbReference type="ARBA" id="ARBA00022932"/>
    </source>
</evidence>
<dbReference type="GO" id="GO:0006297">
    <property type="term" value="P:nucleotide-excision repair, DNA gap filling"/>
    <property type="evidence" value="ECO:0007669"/>
    <property type="project" value="TreeGrafter"/>
</dbReference>
<keyword evidence="15 22" id="KW-0239">DNA-directed DNA polymerase</keyword>
<dbReference type="EC" id="2.7.7.7" evidence="22"/>
<comment type="subcellular location">
    <subcellularLocation>
        <location evidence="3">Mitochondrion</location>
    </subcellularLocation>
    <subcellularLocation>
        <location evidence="2 22">Nucleus</location>
    </subcellularLocation>
</comment>
<feature type="domain" description="C4-type zinc-finger of DNA polymerase delta" evidence="26">
    <location>
        <begin position="1006"/>
        <end position="1080"/>
    </location>
</feature>
<dbReference type="SUPFAM" id="SSF56672">
    <property type="entry name" value="DNA/RNA polymerases"/>
    <property type="match status" value="1"/>
</dbReference>
<dbReference type="InterPro" id="IPR017964">
    <property type="entry name" value="DNA-dir_DNA_pol_B_CS"/>
</dbReference>
<dbReference type="PROSITE" id="PS00116">
    <property type="entry name" value="DNA_POLYMERASE_B"/>
    <property type="match status" value="1"/>
</dbReference>
<keyword evidence="11 22" id="KW-0863">Zinc-finger</keyword>
<dbReference type="Proteomes" id="UP000028545">
    <property type="component" value="Unassembled WGS sequence"/>
</dbReference>
<evidence type="ECO:0000256" key="13">
    <source>
        <dbReference type="ARBA" id="ARBA00022833"/>
    </source>
</evidence>
<dbReference type="CDD" id="cd05533">
    <property type="entry name" value="POLBc_delta"/>
    <property type="match status" value="1"/>
</dbReference>
<feature type="compositionally biased region" description="Polar residues" evidence="23">
    <location>
        <begin position="37"/>
        <end position="58"/>
    </location>
</feature>
<keyword evidence="8 22" id="KW-0235">DNA replication</keyword>
<evidence type="ECO:0000256" key="11">
    <source>
        <dbReference type="ARBA" id="ARBA00022771"/>
    </source>
</evidence>
<evidence type="ECO:0000256" key="17">
    <source>
        <dbReference type="ARBA" id="ARBA00023014"/>
    </source>
</evidence>
<dbReference type="GO" id="GO:0003887">
    <property type="term" value="F:DNA-directed DNA polymerase activity"/>
    <property type="evidence" value="ECO:0007669"/>
    <property type="project" value="UniProtKB-KW"/>
</dbReference>
<gene>
    <name evidence="27" type="ORF">SAPIO_CDS10435</name>
</gene>
<dbReference type="InterPro" id="IPR006133">
    <property type="entry name" value="DNA-dir_DNA_pol_B_exonuc"/>
</dbReference>
<keyword evidence="10 22" id="KW-0479">Metal-binding</keyword>
<evidence type="ECO:0000256" key="16">
    <source>
        <dbReference type="ARBA" id="ARBA00023004"/>
    </source>
</evidence>
<dbReference type="Pfam" id="PF03104">
    <property type="entry name" value="DNA_pol_B_exo1"/>
    <property type="match status" value="1"/>
</dbReference>
<feature type="compositionally biased region" description="Polar residues" evidence="23">
    <location>
        <begin position="13"/>
        <end position="27"/>
    </location>
</feature>
<dbReference type="Gene3D" id="3.30.342.10">
    <property type="entry name" value="DNA Polymerase, chain B, domain 1"/>
    <property type="match status" value="1"/>
</dbReference>
<keyword evidence="12" id="KW-0378">Hydrolase</keyword>
<keyword evidence="19" id="KW-0496">Mitochondrion</keyword>
<dbReference type="PANTHER" id="PTHR10322:SF23">
    <property type="entry name" value="DNA POLYMERASE DELTA CATALYTIC SUBUNIT"/>
    <property type="match status" value="1"/>
</dbReference>
<dbReference type="InterPro" id="IPR050240">
    <property type="entry name" value="DNA_pol_type-B"/>
</dbReference>
<proteinExistence type="inferred from homology"/>
<evidence type="ECO:0000256" key="19">
    <source>
        <dbReference type="ARBA" id="ARBA00023128"/>
    </source>
</evidence>
<dbReference type="InterPro" id="IPR042087">
    <property type="entry name" value="DNA_pol_B_thumb"/>
</dbReference>
<dbReference type="GO" id="GO:0008270">
    <property type="term" value="F:zinc ion binding"/>
    <property type="evidence" value="ECO:0007669"/>
    <property type="project" value="UniProtKB-KW"/>
</dbReference>
<evidence type="ECO:0000259" key="26">
    <source>
        <dbReference type="Pfam" id="PF14260"/>
    </source>
</evidence>
<comment type="similarity">
    <text evidence="4 22">Belongs to the DNA polymerase type-B family.</text>
</comment>
<organism evidence="27 28">
    <name type="scientific">Pseudallescheria apiosperma</name>
    <name type="common">Scedosporium apiospermum</name>
    <dbReference type="NCBI Taxonomy" id="563466"/>
    <lineage>
        <taxon>Eukaryota</taxon>
        <taxon>Fungi</taxon>
        <taxon>Dikarya</taxon>
        <taxon>Ascomycota</taxon>
        <taxon>Pezizomycotina</taxon>
        <taxon>Sordariomycetes</taxon>
        <taxon>Hypocreomycetidae</taxon>
        <taxon>Microascales</taxon>
        <taxon>Microascaceae</taxon>
        <taxon>Scedosporium</taxon>
    </lineage>
</organism>
<evidence type="ECO:0000256" key="2">
    <source>
        <dbReference type="ARBA" id="ARBA00004123"/>
    </source>
</evidence>
<dbReference type="KEGG" id="sapo:SAPIO_CDS10435"/>
<keyword evidence="18 22" id="KW-0238">DNA-binding</keyword>
<evidence type="ECO:0000256" key="20">
    <source>
        <dbReference type="ARBA" id="ARBA00023242"/>
    </source>
</evidence>
<keyword evidence="7 22" id="KW-0548">Nucleotidyltransferase</keyword>
<feature type="region of interest" description="Disordered" evidence="23">
    <location>
        <begin position="1"/>
        <end position="58"/>
    </location>
</feature>
<dbReference type="Gene3D" id="1.10.132.60">
    <property type="entry name" value="DNA polymerase family B, C-terminal domain"/>
    <property type="match status" value="1"/>
</dbReference>
<dbReference type="GO" id="GO:0043625">
    <property type="term" value="C:delta DNA polymerase complex"/>
    <property type="evidence" value="ECO:0007669"/>
    <property type="project" value="TreeGrafter"/>
</dbReference>
<keyword evidence="9" id="KW-0540">Nuclease</keyword>
<dbReference type="InterPro" id="IPR025687">
    <property type="entry name" value="Znf-C4pol"/>
</dbReference>
<protein>
    <recommendedName>
        <fullName evidence="22">DNA polymerase</fullName>
        <ecNumber evidence="22">2.7.7.7</ecNumber>
    </recommendedName>
</protein>
<keyword evidence="5 22" id="KW-0004">4Fe-4S</keyword>
<keyword evidence="28" id="KW-1185">Reference proteome</keyword>
<evidence type="ECO:0000256" key="5">
    <source>
        <dbReference type="ARBA" id="ARBA00022485"/>
    </source>
</evidence>
<dbReference type="FunFam" id="1.10.287.690:FF:000001">
    <property type="entry name" value="DNA polymerase"/>
    <property type="match status" value="1"/>
</dbReference>
<comment type="caution">
    <text evidence="27">The sequence shown here is derived from an EMBL/GenBank/DDBJ whole genome shotgun (WGS) entry which is preliminary data.</text>
</comment>
<comment type="cofactor">
    <cofactor evidence="1 22">
        <name>[4Fe-4S] cluster</name>
        <dbReference type="ChEBI" id="CHEBI:49883"/>
    </cofactor>
</comment>
<dbReference type="Pfam" id="PF14260">
    <property type="entry name" value="zf-C4pol"/>
    <property type="match status" value="1"/>
</dbReference>
<dbReference type="InterPro" id="IPR006172">
    <property type="entry name" value="DNA-dir_DNA_pol_B"/>
</dbReference>
<dbReference type="Gene3D" id="3.30.420.10">
    <property type="entry name" value="Ribonuclease H-like superfamily/Ribonuclease H"/>
    <property type="match status" value="1"/>
</dbReference>
<accession>A0A084FVE2</accession>
<evidence type="ECO:0000256" key="21">
    <source>
        <dbReference type="ARBA" id="ARBA00049244"/>
    </source>
</evidence>
<dbReference type="FunFam" id="3.30.342.10:FF:000009">
    <property type="entry name" value="DNA polymerase"/>
    <property type="match status" value="1"/>
</dbReference>
<evidence type="ECO:0000256" key="22">
    <source>
        <dbReference type="RuleBase" id="RU000442"/>
    </source>
</evidence>
<keyword evidence="17 22" id="KW-0411">Iron-sulfur</keyword>
<comment type="catalytic activity">
    <reaction evidence="21 22">
        <text>DNA(n) + a 2'-deoxyribonucleoside 5'-triphosphate = DNA(n+1) + diphosphate</text>
        <dbReference type="Rhea" id="RHEA:22508"/>
        <dbReference type="Rhea" id="RHEA-COMP:17339"/>
        <dbReference type="Rhea" id="RHEA-COMP:17340"/>
        <dbReference type="ChEBI" id="CHEBI:33019"/>
        <dbReference type="ChEBI" id="CHEBI:61560"/>
        <dbReference type="ChEBI" id="CHEBI:173112"/>
        <dbReference type="EC" id="2.7.7.7"/>
    </reaction>
</comment>
<dbReference type="VEuPathDB" id="FungiDB:SAPIO_CDS10435"/>
<evidence type="ECO:0000259" key="24">
    <source>
        <dbReference type="Pfam" id="PF00136"/>
    </source>
</evidence>
<evidence type="ECO:0000256" key="18">
    <source>
        <dbReference type="ARBA" id="ARBA00023125"/>
    </source>
</evidence>
<reference evidence="27 28" key="1">
    <citation type="journal article" date="2014" name="Genome Announc.">
        <title>Draft genome sequence of the pathogenic fungus Scedosporium apiospermum.</title>
        <authorList>
            <person name="Vandeputte P."/>
            <person name="Ghamrawi S."/>
            <person name="Rechenmann M."/>
            <person name="Iltis A."/>
            <person name="Giraud S."/>
            <person name="Fleury M."/>
            <person name="Thornton C."/>
            <person name="Delhaes L."/>
            <person name="Meyer W."/>
            <person name="Papon N."/>
            <person name="Bouchara J.P."/>
        </authorList>
    </citation>
    <scope>NUCLEOTIDE SEQUENCE [LARGE SCALE GENOMIC DNA]</scope>
    <source>
        <strain evidence="27 28">IHEM 14462</strain>
    </source>
</reference>
<dbReference type="HOGENOM" id="CLU_000203_2_0_1"/>
<dbReference type="GO" id="GO:0005739">
    <property type="term" value="C:mitochondrion"/>
    <property type="evidence" value="ECO:0007669"/>
    <property type="project" value="UniProtKB-SubCell"/>
</dbReference>
<evidence type="ECO:0000256" key="6">
    <source>
        <dbReference type="ARBA" id="ARBA00022679"/>
    </source>
</evidence>
<dbReference type="GeneID" id="27719631"/>
<dbReference type="EMBL" id="JOWA01000165">
    <property type="protein sequence ID" value="KEZ39054.1"/>
    <property type="molecule type" value="Genomic_DNA"/>
</dbReference>
<evidence type="ECO:0000256" key="4">
    <source>
        <dbReference type="ARBA" id="ARBA00005755"/>
    </source>
</evidence>
<dbReference type="CDD" id="cd05777">
    <property type="entry name" value="DNA_polB_delta_exo"/>
    <property type="match status" value="1"/>
</dbReference>
<dbReference type="InterPro" id="IPR043502">
    <property type="entry name" value="DNA/RNA_pol_sf"/>
</dbReference>
<keyword evidence="13 22" id="KW-0862">Zinc</keyword>
<evidence type="ECO:0000256" key="8">
    <source>
        <dbReference type="ARBA" id="ARBA00022705"/>
    </source>
</evidence>
<feature type="domain" description="DNA-directed DNA polymerase family B multifunctional" evidence="24">
    <location>
        <begin position="537"/>
        <end position="968"/>
    </location>
</feature>
<dbReference type="Gene3D" id="1.10.287.690">
    <property type="entry name" value="Helix hairpin bin"/>
    <property type="match status" value="1"/>
</dbReference>
<dbReference type="OrthoDB" id="2414538at2759"/>